<dbReference type="OrthoDB" id="9811740at2"/>
<dbReference type="Pfam" id="PF03069">
    <property type="entry name" value="FmdA_AmdA"/>
    <property type="match status" value="1"/>
</dbReference>
<name>A0A1G9ZK79_9BACI</name>
<dbReference type="Gene3D" id="2.60.120.580">
    <property type="entry name" value="Acetamidase/Formamidase-like domains"/>
    <property type="match status" value="1"/>
</dbReference>
<dbReference type="GO" id="GO:0016811">
    <property type="term" value="F:hydrolase activity, acting on carbon-nitrogen (but not peptide) bonds, in linear amides"/>
    <property type="evidence" value="ECO:0007669"/>
    <property type="project" value="InterPro"/>
</dbReference>
<dbReference type="InterPro" id="IPR004304">
    <property type="entry name" value="FmdA_AmdA"/>
</dbReference>
<reference evidence="2" key="1">
    <citation type="submission" date="2016-10" db="EMBL/GenBank/DDBJ databases">
        <authorList>
            <person name="Varghese N."/>
            <person name="Submissions S."/>
        </authorList>
    </citation>
    <scope>NUCLEOTIDE SEQUENCE [LARGE SCALE GENOMIC DNA]</scope>
    <source>
        <strain evidence="2">CGMCC 1.10369</strain>
    </source>
</reference>
<sequence length="314" mass="33866">MALHNIPLTSENLRGSFSREYSPAVTISSGDTLCLTTPDIEWGYSTDKDTPRKIFHPAEEESSPKHPVIGPVHIEGAAQGMTVEIHIEKLVPGWYGRNWGGGGTSWQNEAMQINVAEKKQLDWILDSSTGEATTVIAGKNFTVPMNPFLGLIGLQPRGRGVHPTSPPYYTGGNIDCKELTAGSRLFLPVEVLEAGLYVGDGHAAQGDGEVSGTAIECPMDEVVLTIHLHKEQTITQPYALTPAGLISFGFDTDLNIAAANALRDIIRRTAETYKISREEAAALASAVVDLRITQVVNGVKGVHAVLPLHKIKQQ</sequence>
<dbReference type="SUPFAM" id="SSF141130">
    <property type="entry name" value="Acetamidase/Formamidase-like"/>
    <property type="match status" value="1"/>
</dbReference>
<evidence type="ECO:0000313" key="2">
    <source>
        <dbReference type="Proteomes" id="UP000198778"/>
    </source>
</evidence>
<dbReference type="EMBL" id="FNIL01000001">
    <property type="protein sequence ID" value="SDN21411.1"/>
    <property type="molecule type" value="Genomic_DNA"/>
</dbReference>
<gene>
    <name evidence="1" type="ORF">SAMN04488053_101130</name>
</gene>
<dbReference type="PANTHER" id="PTHR31891">
    <property type="entry name" value="FORMAMIDASE C869.04-RELATED"/>
    <property type="match status" value="1"/>
</dbReference>
<proteinExistence type="predicted"/>
<dbReference type="RefSeq" id="WP_090839569.1">
    <property type="nucleotide sequence ID" value="NZ_FNIL01000001.1"/>
</dbReference>
<dbReference type="Proteomes" id="UP000198778">
    <property type="component" value="Unassembled WGS sequence"/>
</dbReference>
<dbReference type="STRING" id="745820.SAMN04488053_101130"/>
<accession>A0A1G9ZK79</accession>
<protein>
    <submittedName>
        <fullName evidence="1">Acetamidase/formamidase</fullName>
    </submittedName>
</protein>
<dbReference type="PANTHER" id="PTHR31891:SF1">
    <property type="entry name" value="FORMAMIDASE C869.04-RELATED"/>
    <property type="match status" value="1"/>
</dbReference>
<keyword evidence="2" id="KW-1185">Reference proteome</keyword>
<evidence type="ECO:0000313" key="1">
    <source>
        <dbReference type="EMBL" id="SDN21411.1"/>
    </source>
</evidence>
<organism evidence="1 2">
    <name type="scientific">Alkalicoccus daliensis</name>
    <dbReference type="NCBI Taxonomy" id="745820"/>
    <lineage>
        <taxon>Bacteria</taxon>
        <taxon>Bacillati</taxon>
        <taxon>Bacillota</taxon>
        <taxon>Bacilli</taxon>
        <taxon>Bacillales</taxon>
        <taxon>Bacillaceae</taxon>
        <taxon>Alkalicoccus</taxon>
    </lineage>
</organism>
<dbReference type="Gene3D" id="3.10.28.20">
    <property type="entry name" value="Acetamidase/Formamidase-like domains"/>
    <property type="match status" value="1"/>
</dbReference>
<dbReference type="AlphaFoldDB" id="A0A1G9ZK79"/>